<reference evidence="2 3" key="1">
    <citation type="journal article" date="2016" name="G3 (Bethesda)">
        <title>First Draft Assembly and Annotation of the Genome of a California Endemic Oak Quercus lobata Nee (Fagaceae).</title>
        <authorList>
            <person name="Sork V.L."/>
            <person name="Fitz-Gibbon S.T."/>
            <person name="Puiu D."/>
            <person name="Crepeau M."/>
            <person name="Gugger P.F."/>
            <person name="Sherman R."/>
            <person name="Stevens K."/>
            <person name="Langley C.H."/>
            <person name="Pellegrini M."/>
            <person name="Salzberg S.L."/>
        </authorList>
    </citation>
    <scope>NUCLEOTIDE SEQUENCE [LARGE SCALE GENOMIC DNA]</scope>
    <source>
        <strain evidence="2 3">cv. SW786</strain>
    </source>
</reference>
<dbReference type="InParanoid" id="A0A7N2R242"/>
<dbReference type="AlphaFoldDB" id="A0A7N2R242"/>
<dbReference type="EMBL" id="LRBV02000003">
    <property type="status" value="NOT_ANNOTATED_CDS"/>
    <property type="molecule type" value="Genomic_DNA"/>
</dbReference>
<dbReference type="PANTHER" id="PTHR33116">
    <property type="entry name" value="REVERSE TRANSCRIPTASE ZINC-BINDING DOMAIN-CONTAINING PROTEIN-RELATED-RELATED"/>
    <property type="match status" value="1"/>
</dbReference>
<name>A0A7N2R242_QUELO</name>
<dbReference type="Gramene" id="QL03p072831:mrna">
    <property type="protein sequence ID" value="QL03p072831:mrna:CDS:1"/>
    <property type="gene ID" value="QL03p072831"/>
</dbReference>
<evidence type="ECO:0000313" key="2">
    <source>
        <dbReference type="EnsemblPlants" id="QL03p072831:mrna:CDS:1"/>
    </source>
</evidence>
<sequence length="541" mass="62643">MLWVHNAGDKKLHLINWDKICQPRERGGLGIKKFNLINQALVAKQFWRIQHCPNSLLAKTFKAKYFPRSSLQDYKPNPNHSWTWRNIAVTQSPFLHQGRWIVGRGFQIPLSHPDWFQTTQQKLRDTNLLGGYVADLINQETGLWKVDLIKNLYQAPIAEEILHIPITKFPNMEDKLIWKFSNSGEYKVNKAYLMLQQNRSPILQDQGYYGIHCSVWKLLWKVKLPMKVLNFIWKLLHDSLPVFQKLRGRGIAASNVFLMCNEEEETANHLFLQCPFARAIWLGSSLGIRTSFLVTSSVKQWVVSAVTDKEDSEDSRMLYLQSMFSILWSIWNHRNLVLHQGKVPNPKEVLLIAQSCICRYQQVFSMERVQNTSTRQQQWKIFTNHNWDIILIVATYKNKKTKKSGAAFEALNIEGVSIFSGGNSCGRKQQYLALQDAVSEAVFKAKELGFNRILILSTSMKPDKLCNHYRKPGWLEKSLYNDLQQLSQQNVLVNHLLVPTMVNSHVLDLAYITTSFPVHHGRIISDIGYVTRTMLQCYLVQ</sequence>
<protein>
    <recommendedName>
        <fullName evidence="1">Reverse transcriptase zinc-binding domain-containing protein</fullName>
    </recommendedName>
</protein>
<organism evidence="2 3">
    <name type="scientific">Quercus lobata</name>
    <name type="common">Valley oak</name>
    <dbReference type="NCBI Taxonomy" id="97700"/>
    <lineage>
        <taxon>Eukaryota</taxon>
        <taxon>Viridiplantae</taxon>
        <taxon>Streptophyta</taxon>
        <taxon>Embryophyta</taxon>
        <taxon>Tracheophyta</taxon>
        <taxon>Spermatophyta</taxon>
        <taxon>Magnoliopsida</taxon>
        <taxon>eudicotyledons</taxon>
        <taxon>Gunneridae</taxon>
        <taxon>Pentapetalae</taxon>
        <taxon>rosids</taxon>
        <taxon>fabids</taxon>
        <taxon>Fagales</taxon>
        <taxon>Fagaceae</taxon>
        <taxon>Quercus</taxon>
    </lineage>
</organism>
<dbReference type="EnsemblPlants" id="QL03p072831:mrna">
    <property type="protein sequence ID" value="QL03p072831:mrna:CDS:1"/>
    <property type="gene ID" value="QL03p072831"/>
</dbReference>
<feature type="domain" description="Reverse transcriptase zinc-binding" evidence="1">
    <location>
        <begin position="186"/>
        <end position="281"/>
    </location>
</feature>
<reference evidence="2" key="2">
    <citation type="submission" date="2021-01" db="UniProtKB">
        <authorList>
            <consortium name="EnsemblPlants"/>
        </authorList>
    </citation>
    <scope>IDENTIFICATION</scope>
</reference>
<evidence type="ECO:0000313" key="3">
    <source>
        <dbReference type="Proteomes" id="UP000594261"/>
    </source>
</evidence>
<proteinExistence type="predicted"/>
<dbReference type="InterPro" id="IPR026960">
    <property type="entry name" value="RVT-Znf"/>
</dbReference>
<dbReference type="Pfam" id="PF13966">
    <property type="entry name" value="zf-RVT"/>
    <property type="match status" value="1"/>
</dbReference>
<evidence type="ECO:0000259" key="1">
    <source>
        <dbReference type="Pfam" id="PF13966"/>
    </source>
</evidence>
<keyword evidence="3" id="KW-1185">Reference proteome</keyword>
<accession>A0A7N2R242</accession>
<dbReference type="PANTHER" id="PTHR33116:SF78">
    <property type="entry name" value="OS12G0587133 PROTEIN"/>
    <property type="match status" value="1"/>
</dbReference>
<dbReference type="Proteomes" id="UP000594261">
    <property type="component" value="Chromosome 3"/>
</dbReference>